<dbReference type="Proteomes" id="UP000024635">
    <property type="component" value="Unassembled WGS sequence"/>
</dbReference>
<evidence type="ECO:0000313" key="2">
    <source>
        <dbReference type="Proteomes" id="UP000024635"/>
    </source>
</evidence>
<keyword evidence="2" id="KW-1185">Reference proteome</keyword>
<sequence>MKFRGNANFKEKTTMACKIRLIFVISTSNNILDQNWSGFCEVPYLGLPYRNPTKMWLRCKMNTIFVFGSSNNPSMQGFSQKFCFKDFGASKVE</sequence>
<accession>A0A016U0R3</accession>
<evidence type="ECO:0000313" key="1">
    <source>
        <dbReference type="EMBL" id="EYC08218.1"/>
    </source>
</evidence>
<organism evidence="1 2">
    <name type="scientific">Ancylostoma ceylanicum</name>
    <dbReference type="NCBI Taxonomy" id="53326"/>
    <lineage>
        <taxon>Eukaryota</taxon>
        <taxon>Metazoa</taxon>
        <taxon>Ecdysozoa</taxon>
        <taxon>Nematoda</taxon>
        <taxon>Chromadorea</taxon>
        <taxon>Rhabditida</taxon>
        <taxon>Rhabditina</taxon>
        <taxon>Rhabditomorpha</taxon>
        <taxon>Strongyloidea</taxon>
        <taxon>Ancylostomatidae</taxon>
        <taxon>Ancylostomatinae</taxon>
        <taxon>Ancylostoma</taxon>
    </lineage>
</organism>
<dbReference type="EMBL" id="JARK01001403">
    <property type="protein sequence ID" value="EYC08218.1"/>
    <property type="molecule type" value="Genomic_DNA"/>
</dbReference>
<comment type="caution">
    <text evidence="1">The sequence shown here is derived from an EMBL/GenBank/DDBJ whole genome shotgun (WGS) entry which is preliminary data.</text>
</comment>
<protein>
    <submittedName>
        <fullName evidence="1">Uncharacterized protein</fullName>
    </submittedName>
</protein>
<gene>
    <name evidence="1" type="primary">Acey_s0067.g55</name>
    <name evidence="1" type="ORF">Y032_0067g55</name>
</gene>
<reference evidence="2" key="1">
    <citation type="journal article" date="2015" name="Nat. Genet.">
        <title>The genome and transcriptome of the zoonotic hookworm Ancylostoma ceylanicum identify infection-specific gene families.</title>
        <authorList>
            <person name="Schwarz E.M."/>
            <person name="Hu Y."/>
            <person name="Antoshechkin I."/>
            <person name="Miller M.M."/>
            <person name="Sternberg P.W."/>
            <person name="Aroian R.V."/>
        </authorList>
    </citation>
    <scope>NUCLEOTIDE SEQUENCE</scope>
    <source>
        <strain evidence="2">HY135</strain>
    </source>
</reference>
<dbReference type="AlphaFoldDB" id="A0A016U0R3"/>
<name>A0A016U0R3_9BILA</name>
<proteinExistence type="predicted"/>